<dbReference type="AlphaFoldDB" id="A0A0F4VIK6"/>
<dbReference type="EMBL" id="JMTK01000001">
    <property type="protein sequence ID" value="KJZ82652.1"/>
    <property type="molecule type" value="Genomic_DNA"/>
</dbReference>
<protein>
    <submittedName>
        <fullName evidence="1">Uncharacterized protein</fullName>
    </submittedName>
</protein>
<keyword evidence="2" id="KW-1185">Reference proteome</keyword>
<accession>A0A0F4VIK6</accession>
<evidence type="ECO:0000313" key="1">
    <source>
        <dbReference type="EMBL" id="KJZ82652.1"/>
    </source>
</evidence>
<organism evidence="1 2">
    <name type="scientific">Candidatus Liberibacter solanacearum</name>
    <dbReference type="NCBI Taxonomy" id="556287"/>
    <lineage>
        <taxon>Bacteria</taxon>
        <taxon>Pseudomonadati</taxon>
        <taxon>Pseudomonadota</taxon>
        <taxon>Alphaproteobacteria</taxon>
        <taxon>Hyphomicrobiales</taxon>
        <taxon>Rhizobiaceae</taxon>
        <taxon>Liberibacter</taxon>
    </lineage>
</organism>
<dbReference type="PATRIC" id="fig|556287.8.peg.241"/>
<evidence type="ECO:0000313" key="2">
    <source>
        <dbReference type="Proteomes" id="UP000033731"/>
    </source>
</evidence>
<comment type="caution">
    <text evidence="1">The sequence shown here is derived from an EMBL/GenBank/DDBJ whole genome shotgun (WGS) entry which is preliminary data.</text>
</comment>
<name>A0A0F4VIK6_9HYPH</name>
<dbReference type="Proteomes" id="UP000033731">
    <property type="component" value="Unassembled WGS sequence"/>
</dbReference>
<gene>
    <name evidence="1" type="ORF">DJ66_0261</name>
</gene>
<dbReference type="RefSeq" id="WP_045960492.1">
    <property type="nucleotide sequence ID" value="NZ_JMTK01000001.1"/>
</dbReference>
<sequence>MSPLIVIYRREGEELVADCTIGTTYKGEDIAELDCVQNGDTLFIVHGRYPPYQLSLEARTWTYKPVEFQQSPMLGMTIIKEKPTKDITLHIPQGKVNSVLVYANGDLFKSSDVGRDLSLGWHTPHWKKSTVYPTGTFVISTTVDGDKKIDNKVFKCIQGGDSGTVEWQATNSFQQNTGGCIWEVSPSKSFEHTVRWATGTISEVKTPRLALLNLRTPVQDDTPTRFWRFGAWGQDEGYPPLVAFHEDRFVFAGNDAEAQSLHFSATSNYTNFSSTDESGDVQPDLAFSILLSSTHRQSIQWMRSMGRGLIVGTDTNIWCISPNHEKGSFALTSLSTRVIARLSCTGVLPVSVVSALLFSQGSGQGLRAVIGDTERGYQFPDLTLSAEHMLMSGINQMAFQEDPYSLLWILRNDGELVGCTFDSENEVLAWHTHYLGGKVHSMTSFIHSESGQSELWLLVERAGALTLEKLGGFQRDNVYDERDFIDGLENEALKVAS</sequence>
<proteinExistence type="predicted"/>
<reference evidence="1 2" key="1">
    <citation type="journal article" date="2015" name="Phytopathology">
        <title>Genomes of Candidatus Liberibacter solanacearum haplotype A from New Zealand and the USA suggest significant genome plasticity in the species.</title>
        <authorList>
            <person name="Thompson S.M."/>
            <person name="Johnson C.P."/>
            <person name="Lu A.Y."/>
            <person name="Frampton R.A."/>
            <person name="Sullivan K.L."/>
            <person name="Fiers M.W."/>
            <person name="Crowhurst R.N."/>
            <person name="Pitman A.R."/>
            <person name="Scott I."/>
            <person name="Gudmestad N.C."/>
            <person name="Smith G.R."/>
        </authorList>
    </citation>
    <scope>NUCLEOTIDE SEQUENCE [LARGE SCALE GENOMIC DNA]</scope>
    <source>
        <strain evidence="1 2">LsoNZ1</strain>
    </source>
</reference>